<dbReference type="EMBL" id="CM018040">
    <property type="protein sequence ID" value="KAA8535729.1"/>
    <property type="molecule type" value="Genomic_DNA"/>
</dbReference>
<feature type="region of interest" description="Disordered" evidence="1">
    <location>
        <begin position="36"/>
        <end position="67"/>
    </location>
</feature>
<feature type="compositionally biased region" description="Basic and acidic residues" evidence="1">
    <location>
        <begin position="36"/>
        <end position="47"/>
    </location>
</feature>
<evidence type="ECO:0000313" key="2">
    <source>
        <dbReference type="EMBL" id="KAA8535729.1"/>
    </source>
</evidence>
<name>A0A5J5AZC3_9ASTE</name>
<evidence type="ECO:0000256" key="1">
    <source>
        <dbReference type="SAM" id="MobiDB-lite"/>
    </source>
</evidence>
<evidence type="ECO:0000313" key="3">
    <source>
        <dbReference type="Proteomes" id="UP000325577"/>
    </source>
</evidence>
<organism evidence="2 3">
    <name type="scientific">Nyssa sinensis</name>
    <dbReference type="NCBI Taxonomy" id="561372"/>
    <lineage>
        <taxon>Eukaryota</taxon>
        <taxon>Viridiplantae</taxon>
        <taxon>Streptophyta</taxon>
        <taxon>Embryophyta</taxon>
        <taxon>Tracheophyta</taxon>
        <taxon>Spermatophyta</taxon>
        <taxon>Magnoliopsida</taxon>
        <taxon>eudicotyledons</taxon>
        <taxon>Gunneridae</taxon>
        <taxon>Pentapetalae</taxon>
        <taxon>asterids</taxon>
        <taxon>Cornales</taxon>
        <taxon>Nyssaceae</taxon>
        <taxon>Nyssa</taxon>
    </lineage>
</organism>
<proteinExistence type="predicted"/>
<dbReference type="AlphaFoldDB" id="A0A5J5AZC3"/>
<sequence>MAQSTKKEFVVKFGDEDGNGSGLVWKINDPTRRWNKEFSEQSSHPKEAGGGSIKGYREDVNDDDDDDEVMEPIKQSNKAGRHVTFSFGVGQSGSVGFGGREGSGVYRKKGFL</sequence>
<keyword evidence="3" id="KW-1185">Reference proteome</keyword>
<dbReference type="Proteomes" id="UP000325577">
    <property type="component" value="Linkage Group LG17"/>
</dbReference>
<reference evidence="2 3" key="1">
    <citation type="submission" date="2019-09" db="EMBL/GenBank/DDBJ databases">
        <title>A chromosome-level genome assembly of the Chinese tupelo Nyssa sinensis.</title>
        <authorList>
            <person name="Yang X."/>
            <person name="Kang M."/>
            <person name="Yang Y."/>
            <person name="Xiong H."/>
            <person name="Wang M."/>
            <person name="Zhang Z."/>
            <person name="Wang Z."/>
            <person name="Wu H."/>
            <person name="Ma T."/>
            <person name="Liu J."/>
            <person name="Xi Z."/>
        </authorList>
    </citation>
    <scope>NUCLEOTIDE SEQUENCE [LARGE SCALE GENOMIC DNA]</scope>
    <source>
        <strain evidence="2">J267</strain>
        <tissue evidence="2">Leaf</tissue>
    </source>
</reference>
<accession>A0A5J5AZC3</accession>
<gene>
    <name evidence="2" type="ORF">F0562_030769</name>
</gene>
<protein>
    <submittedName>
        <fullName evidence="2">Uncharacterized protein</fullName>
    </submittedName>
</protein>